<dbReference type="InterPro" id="IPR006342">
    <property type="entry name" value="FkbM_mtfrase"/>
</dbReference>
<gene>
    <name evidence="3" type="ORF">JQV55_05200</name>
</gene>
<dbReference type="Pfam" id="PF05050">
    <property type="entry name" value="Methyltransf_21"/>
    <property type="match status" value="1"/>
</dbReference>
<dbReference type="Proteomes" id="UP000732193">
    <property type="component" value="Unassembled WGS sequence"/>
</dbReference>
<keyword evidence="4" id="KW-1185">Reference proteome</keyword>
<reference evidence="3 4" key="1">
    <citation type="submission" date="2021-01" db="EMBL/GenBank/DDBJ databases">
        <title>Diatom-associated Roseobacters Show Island Model of Population Structure.</title>
        <authorList>
            <person name="Qu L."/>
            <person name="Feng X."/>
            <person name="Chen Y."/>
            <person name="Li L."/>
            <person name="Wang X."/>
            <person name="Hu Z."/>
            <person name="Wang H."/>
            <person name="Luo H."/>
        </authorList>
    </citation>
    <scope>NUCLEOTIDE SEQUENCE [LARGE SCALE GENOMIC DNA]</scope>
    <source>
        <strain evidence="3 4">TR60-84</strain>
    </source>
</reference>
<dbReference type="Pfam" id="PF04577">
    <property type="entry name" value="Glyco_transf_61"/>
    <property type="match status" value="1"/>
</dbReference>
<accession>A0AAE2VWA3</accession>
<dbReference type="GO" id="GO:0008168">
    <property type="term" value="F:methyltransferase activity"/>
    <property type="evidence" value="ECO:0007669"/>
    <property type="project" value="UniProtKB-KW"/>
</dbReference>
<dbReference type="GO" id="GO:0016757">
    <property type="term" value="F:glycosyltransferase activity"/>
    <property type="evidence" value="ECO:0007669"/>
    <property type="project" value="InterPro"/>
</dbReference>
<sequence>MPAKTAKPETAPAKNATAKHVAECHGVKVPDSPMLTPVRIERINAARYEGQEIAGALQVVQAGDKVLEMGSGIGLVGAIVAKNGKPSKVVSFEANPNLIEHITALYKLNRLSKTIEVRNEVLVSAPDAPETMAFHIRNSYLGSSLIDSDSRATTRVDVQTADYAEVHKDLAPDVLLMDIEGGELEFLRHASLDGIRAIVIEFHPDAYGREGMRECKSILEHAGFAKVPDHCTRQVWTCVRDAKLQGPLPDAAWTAQTTTLENAILVPPTEQEFVQKAGVLTADGKYHAEGALWRNGRALTVAPDMPDGTLKTRKGTWLWGGVLWMHFGHFLVESTARLWALANLDEKIDGILFVPKRPRNGDEVLQFQKDLIGLMGTDVPVICVPEAEQVERLIVPGQGFGLGPMITGTQTFRDAFANNFAKDIQADGPEKLYVSRSKLPSGRGNLIGEAELEEHLGAEGYVIYHPEKYDIYHQIATYKAAKQIIAAEGSTLHMLAMVADPATEIAMIVRRPSGATRNLERHLEAFTGRAPVSITHLLRSWKPRGAAKPRMWMGELDMPALQNTLAEAGFIAKGGTPWVSLDPKDVQERLGNRYEEVV</sequence>
<name>A0AAE2VWA3_9RHOB</name>
<proteinExistence type="predicted"/>
<protein>
    <submittedName>
        <fullName evidence="3">FkbM family methyltransferase</fullName>
    </submittedName>
</protein>
<dbReference type="SUPFAM" id="SSF53335">
    <property type="entry name" value="S-adenosyl-L-methionine-dependent methyltransferases"/>
    <property type="match status" value="1"/>
</dbReference>
<dbReference type="InterPro" id="IPR049625">
    <property type="entry name" value="Glyco_transf_61_cat"/>
</dbReference>
<dbReference type="NCBIfam" id="TIGR01444">
    <property type="entry name" value="fkbM_fam"/>
    <property type="match status" value="1"/>
</dbReference>
<dbReference type="InterPro" id="IPR029063">
    <property type="entry name" value="SAM-dependent_MTases_sf"/>
</dbReference>
<comment type="caution">
    <text evidence="3">The sequence shown here is derived from an EMBL/GenBank/DDBJ whole genome shotgun (WGS) entry which is preliminary data.</text>
</comment>
<dbReference type="Gene3D" id="3.40.50.150">
    <property type="entry name" value="Vaccinia Virus protein VP39"/>
    <property type="match status" value="1"/>
</dbReference>
<evidence type="ECO:0000313" key="4">
    <source>
        <dbReference type="Proteomes" id="UP000732193"/>
    </source>
</evidence>
<feature type="domain" description="Glycosyltransferase 61 catalytic" evidence="1">
    <location>
        <begin position="327"/>
        <end position="502"/>
    </location>
</feature>
<dbReference type="EMBL" id="JAFBRM010000001">
    <property type="protein sequence ID" value="MBM1712952.1"/>
    <property type="molecule type" value="Genomic_DNA"/>
</dbReference>
<dbReference type="RefSeq" id="WP_203241453.1">
    <property type="nucleotide sequence ID" value="NZ_JAFBRH010000001.1"/>
</dbReference>
<feature type="domain" description="Methyltransferase FkbM" evidence="2">
    <location>
        <begin position="82"/>
        <end position="224"/>
    </location>
</feature>
<evidence type="ECO:0000259" key="2">
    <source>
        <dbReference type="Pfam" id="PF05050"/>
    </source>
</evidence>
<organism evidence="3 4">
    <name type="scientific">Sulfitobacter geojensis</name>
    <dbReference type="NCBI Taxonomy" id="1342299"/>
    <lineage>
        <taxon>Bacteria</taxon>
        <taxon>Pseudomonadati</taxon>
        <taxon>Pseudomonadota</taxon>
        <taxon>Alphaproteobacteria</taxon>
        <taxon>Rhodobacterales</taxon>
        <taxon>Roseobacteraceae</taxon>
        <taxon>Sulfitobacter</taxon>
    </lineage>
</organism>
<evidence type="ECO:0000313" key="3">
    <source>
        <dbReference type="EMBL" id="MBM1712952.1"/>
    </source>
</evidence>
<dbReference type="GO" id="GO:0032259">
    <property type="term" value="P:methylation"/>
    <property type="evidence" value="ECO:0007669"/>
    <property type="project" value="UniProtKB-KW"/>
</dbReference>
<dbReference type="AlphaFoldDB" id="A0AAE2VWA3"/>
<evidence type="ECO:0000259" key="1">
    <source>
        <dbReference type="Pfam" id="PF04577"/>
    </source>
</evidence>
<keyword evidence="3" id="KW-0489">Methyltransferase</keyword>
<keyword evidence="3" id="KW-0808">Transferase</keyword>